<feature type="compositionally biased region" description="Basic and acidic residues" evidence="1">
    <location>
        <begin position="260"/>
        <end position="269"/>
    </location>
</feature>
<comment type="caution">
    <text evidence="3">The sequence shown here is derived from an EMBL/GenBank/DDBJ whole genome shotgun (WGS) entry which is preliminary data.</text>
</comment>
<keyword evidence="3" id="KW-0378">Hydrolase</keyword>
<organism evidence="3 4">
    <name type="scientific">Longibacter salinarum</name>
    <dbReference type="NCBI Taxonomy" id="1850348"/>
    <lineage>
        <taxon>Bacteria</taxon>
        <taxon>Pseudomonadati</taxon>
        <taxon>Rhodothermota</taxon>
        <taxon>Rhodothermia</taxon>
        <taxon>Rhodothermales</taxon>
        <taxon>Salisaetaceae</taxon>
        <taxon>Longibacter</taxon>
    </lineage>
</organism>
<dbReference type="GO" id="GO:0016787">
    <property type="term" value="F:hydrolase activity"/>
    <property type="evidence" value="ECO:0007669"/>
    <property type="project" value="UniProtKB-KW"/>
</dbReference>
<feature type="region of interest" description="Disordered" evidence="1">
    <location>
        <begin position="260"/>
        <end position="289"/>
    </location>
</feature>
<evidence type="ECO:0000259" key="2">
    <source>
        <dbReference type="Pfam" id="PF00561"/>
    </source>
</evidence>
<dbReference type="OrthoDB" id="9812921at2"/>
<protein>
    <submittedName>
        <fullName evidence="3">3-oxoadipate enol-lactone hydrolase</fullName>
    </submittedName>
</protein>
<dbReference type="PANTHER" id="PTHR43798">
    <property type="entry name" value="MONOACYLGLYCEROL LIPASE"/>
    <property type="match status" value="1"/>
</dbReference>
<dbReference type="EMBL" id="PDEQ01000008">
    <property type="protein sequence ID" value="PEN12347.1"/>
    <property type="molecule type" value="Genomic_DNA"/>
</dbReference>
<proteinExistence type="predicted"/>
<dbReference type="GO" id="GO:0016020">
    <property type="term" value="C:membrane"/>
    <property type="evidence" value="ECO:0007669"/>
    <property type="project" value="TreeGrafter"/>
</dbReference>
<dbReference type="InterPro" id="IPR050266">
    <property type="entry name" value="AB_hydrolase_sf"/>
</dbReference>
<dbReference type="PRINTS" id="PR00111">
    <property type="entry name" value="ABHYDROLASE"/>
</dbReference>
<dbReference type="Proteomes" id="UP000220102">
    <property type="component" value="Unassembled WGS sequence"/>
</dbReference>
<sequence>MSSITVDGARLYVEEEGAGEPVILLHGLGSSARDWFKQVPHLADRYRVITLDLRGHGRSDKPEEPYSIAQFARDVAVVLRQLDAWPAHVVGLSMGGMVAMQLATDAPELVRSLVVVNSAVDVRPQTLHDVWFYLSRRFAVKLLGMRRVGKIIANKLFVRPDQEDLRSEFVERWAKNDPEAYVRTVDAIMGWTVQDRLDRVTMPALLVSSEHDYTPISEKNLAVAQMPNAELAVVDDARHALPVEKPDAFNAILDDFLQRVESDEPTRSETDEDPGPRVTAGASARNSLR</sequence>
<dbReference type="Pfam" id="PF00561">
    <property type="entry name" value="Abhydrolase_1"/>
    <property type="match status" value="1"/>
</dbReference>
<name>A0A2A8CV57_9BACT</name>
<gene>
    <name evidence="3" type="ORF">CRI94_14545</name>
</gene>
<dbReference type="InterPro" id="IPR029058">
    <property type="entry name" value="AB_hydrolase_fold"/>
</dbReference>
<dbReference type="SUPFAM" id="SSF53474">
    <property type="entry name" value="alpha/beta-Hydrolases"/>
    <property type="match status" value="1"/>
</dbReference>
<reference evidence="3 4" key="1">
    <citation type="submission" date="2017-10" db="EMBL/GenBank/DDBJ databases">
        <title>Draft genome of Longibacter Salinarum.</title>
        <authorList>
            <person name="Goh K.M."/>
            <person name="Shamsir M.S."/>
            <person name="Lim S.W."/>
        </authorList>
    </citation>
    <scope>NUCLEOTIDE SEQUENCE [LARGE SCALE GENOMIC DNA]</scope>
    <source>
        <strain evidence="3 4">KCTC 52045</strain>
    </source>
</reference>
<evidence type="ECO:0000313" key="3">
    <source>
        <dbReference type="EMBL" id="PEN12347.1"/>
    </source>
</evidence>
<keyword evidence="4" id="KW-1185">Reference proteome</keyword>
<evidence type="ECO:0000313" key="4">
    <source>
        <dbReference type="Proteomes" id="UP000220102"/>
    </source>
</evidence>
<feature type="domain" description="AB hydrolase-1" evidence="2">
    <location>
        <begin position="21"/>
        <end position="246"/>
    </location>
</feature>
<accession>A0A2A8CV57</accession>
<dbReference type="PANTHER" id="PTHR43798:SF33">
    <property type="entry name" value="HYDROLASE, PUTATIVE (AFU_ORTHOLOGUE AFUA_2G14860)-RELATED"/>
    <property type="match status" value="1"/>
</dbReference>
<dbReference type="InterPro" id="IPR000073">
    <property type="entry name" value="AB_hydrolase_1"/>
</dbReference>
<dbReference type="Gene3D" id="3.40.50.1820">
    <property type="entry name" value="alpha/beta hydrolase"/>
    <property type="match status" value="1"/>
</dbReference>
<dbReference type="AlphaFoldDB" id="A0A2A8CV57"/>
<evidence type="ECO:0000256" key="1">
    <source>
        <dbReference type="SAM" id="MobiDB-lite"/>
    </source>
</evidence>